<dbReference type="Proteomes" id="UP000676336">
    <property type="component" value="Unassembled WGS sequence"/>
</dbReference>
<dbReference type="AlphaFoldDB" id="A0A8S2U6W5"/>
<gene>
    <name evidence="2" type="ORF">SMN809_LOCUS27206</name>
</gene>
<evidence type="ECO:0000313" key="2">
    <source>
        <dbReference type="EMBL" id="CAF4327079.1"/>
    </source>
</evidence>
<comment type="caution">
    <text evidence="2">The sequence shown here is derived from an EMBL/GenBank/DDBJ whole genome shotgun (WGS) entry which is preliminary data.</text>
</comment>
<organism evidence="2 3">
    <name type="scientific">Rotaria magnacalcarata</name>
    <dbReference type="NCBI Taxonomy" id="392030"/>
    <lineage>
        <taxon>Eukaryota</taxon>
        <taxon>Metazoa</taxon>
        <taxon>Spiralia</taxon>
        <taxon>Gnathifera</taxon>
        <taxon>Rotifera</taxon>
        <taxon>Eurotatoria</taxon>
        <taxon>Bdelloidea</taxon>
        <taxon>Philodinida</taxon>
        <taxon>Philodinidae</taxon>
        <taxon>Rotaria</taxon>
    </lineage>
</organism>
<reference evidence="2" key="1">
    <citation type="submission" date="2021-02" db="EMBL/GenBank/DDBJ databases">
        <authorList>
            <person name="Nowell W R."/>
        </authorList>
    </citation>
    <scope>NUCLEOTIDE SEQUENCE</scope>
</reference>
<feature type="transmembrane region" description="Helical" evidence="1">
    <location>
        <begin position="56"/>
        <end position="80"/>
    </location>
</feature>
<keyword evidence="1" id="KW-0472">Membrane</keyword>
<keyword evidence="1" id="KW-1133">Transmembrane helix</keyword>
<feature type="transmembrane region" description="Helical" evidence="1">
    <location>
        <begin position="109"/>
        <end position="131"/>
    </location>
</feature>
<protein>
    <submittedName>
        <fullName evidence="2">Uncharacterized protein</fullName>
    </submittedName>
</protein>
<accession>A0A8S2U6W5</accession>
<evidence type="ECO:0000313" key="3">
    <source>
        <dbReference type="Proteomes" id="UP000676336"/>
    </source>
</evidence>
<name>A0A8S2U6W5_9BILA</name>
<keyword evidence="1" id="KW-0812">Transmembrane</keyword>
<feature type="non-terminal residue" evidence="2">
    <location>
        <position position="1"/>
    </location>
</feature>
<proteinExistence type="predicted"/>
<dbReference type="EMBL" id="CAJOBI010041625">
    <property type="protein sequence ID" value="CAF4327079.1"/>
    <property type="molecule type" value="Genomic_DNA"/>
</dbReference>
<evidence type="ECO:0000256" key="1">
    <source>
        <dbReference type="SAM" id="Phobius"/>
    </source>
</evidence>
<sequence>LSAIADILWPAFVGTGLLTAGGFSKETVPTTETTTTTYPSGRQEVTKKEGTKTVHLGIGLVGLIVLFGDFVLWCIANGGILANPSDLQFAIPDGGNYCDSYLFNSTRSIIIATDFLACATTVLIIGGGIFFKMS</sequence>